<evidence type="ECO:0000256" key="3">
    <source>
        <dbReference type="ARBA" id="ARBA00023015"/>
    </source>
</evidence>
<keyword evidence="6" id="KW-0539">Nucleus</keyword>
<comment type="subcellular location">
    <subcellularLocation>
        <location evidence="1">Nucleus</location>
    </subcellularLocation>
</comment>
<evidence type="ECO:0000256" key="7">
    <source>
        <dbReference type="SAM" id="MobiDB-lite"/>
    </source>
</evidence>
<dbReference type="Proteomes" id="UP000708208">
    <property type="component" value="Unassembled WGS sequence"/>
</dbReference>
<dbReference type="PANTHER" id="PTHR23334">
    <property type="entry name" value="CCAAT/ENHANCER BINDING PROTEIN"/>
    <property type="match status" value="1"/>
</dbReference>
<dbReference type="SMART" id="SM00338">
    <property type="entry name" value="BRLZ"/>
    <property type="match status" value="1"/>
</dbReference>
<evidence type="ECO:0000313" key="10">
    <source>
        <dbReference type="Proteomes" id="UP000708208"/>
    </source>
</evidence>
<proteinExistence type="inferred from homology"/>
<dbReference type="GO" id="GO:0006351">
    <property type="term" value="P:DNA-templated transcription"/>
    <property type="evidence" value="ECO:0007669"/>
    <property type="project" value="InterPro"/>
</dbReference>
<evidence type="ECO:0000259" key="8">
    <source>
        <dbReference type="PROSITE" id="PS50217"/>
    </source>
</evidence>
<evidence type="ECO:0000256" key="2">
    <source>
        <dbReference type="ARBA" id="ARBA00006951"/>
    </source>
</evidence>
<evidence type="ECO:0000313" key="9">
    <source>
        <dbReference type="EMBL" id="CAG7678908.1"/>
    </source>
</evidence>
<sequence length="124" mass="14545">MGSKRKQSGSHVDKNSLEYREKRQKNNNAVKRSRDKTKQRSQEANQRVNQLMHENEHLKSTVDSMTRELQYLKDMLICQAGSQEYLNETTETALEEILRDDAPTDLDRISSVLAEMEKMKDMRK</sequence>
<comment type="caution">
    <text evidence="9">The sequence shown here is derived from an EMBL/GenBank/DDBJ whole genome shotgun (WGS) entry which is preliminary data.</text>
</comment>
<comment type="similarity">
    <text evidence="2">Belongs to the bZIP family. C/EBP subfamily.</text>
</comment>
<organism evidence="9 10">
    <name type="scientific">Allacma fusca</name>
    <dbReference type="NCBI Taxonomy" id="39272"/>
    <lineage>
        <taxon>Eukaryota</taxon>
        <taxon>Metazoa</taxon>
        <taxon>Ecdysozoa</taxon>
        <taxon>Arthropoda</taxon>
        <taxon>Hexapoda</taxon>
        <taxon>Collembola</taxon>
        <taxon>Symphypleona</taxon>
        <taxon>Sminthuridae</taxon>
        <taxon>Allacma</taxon>
    </lineage>
</organism>
<evidence type="ECO:0000256" key="6">
    <source>
        <dbReference type="ARBA" id="ARBA00023242"/>
    </source>
</evidence>
<dbReference type="GO" id="GO:0005634">
    <property type="term" value="C:nucleus"/>
    <property type="evidence" value="ECO:0007669"/>
    <property type="project" value="UniProtKB-SubCell"/>
</dbReference>
<keyword evidence="10" id="KW-1185">Reference proteome</keyword>
<evidence type="ECO:0000256" key="5">
    <source>
        <dbReference type="ARBA" id="ARBA00023163"/>
    </source>
</evidence>
<dbReference type="PANTHER" id="PTHR23334:SF69">
    <property type="entry name" value="CCAAT_ENHANCER-BINDING PROTEIN GAMMA"/>
    <property type="match status" value="1"/>
</dbReference>
<feature type="domain" description="BZIP" evidence="8">
    <location>
        <begin position="16"/>
        <end position="76"/>
    </location>
</feature>
<dbReference type="InterPro" id="IPR031106">
    <property type="entry name" value="C/EBP"/>
</dbReference>
<dbReference type="InterPro" id="IPR004827">
    <property type="entry name" value="bZIP"/>
</dbReference>
<dbReference type="CDD" id="cd14693">
    <property type="entry name" value="bZIP_CEBP"/>
    <property type="match status" value="1"/>
</dbReference>
<accession>A0A8J2NNF2</accession>
<dbReference type="EMBL" id="CAJVCH010015316">
    <property type="protein sequence ID" value="CAG7678908.1"/>
    <property type="molecule type" value="Genomic_DNA"/>
</dbReference>
<gene>
    <name evidence="9" type="ORF">AFUS01_LOCUS2648</name>
</gene>
<keyword evidence="3" id="KW-0805">Transcription regulation</keyword>
<dbReference type="Pfam" id="PF07716">
    <property type="entry name" value="bZIP_2"/>
    <property type="match status" value="1"/>
</dbReference>
<dbReference type="PROSITE" id="PS50217">
    <property type="entry name" value="BZIP"/>
    <property type="match status" value="1"/>
</dbReference>
<protein>
    <recommendedName>
        <fullName evidence="8">BZIP domain-containing protein</fullName>
    </recommendedName>
</protein>
<feature type="compositionally biased region" description="Basic and acidic residues" evidence="7">
    <location>
        <begin position="11"/>
        <end position="21"/>
    </location>
</feature>
<dbReference type="OrthoDB" id="10039716at2759"/>
<keyword evidence="5" id="KW-0804">Transcription</keyword>
<evidence type="ECO:0000256" key="1">
    <source>
        <dbReference type="ARBA" id="ARBA00004123"/>
    </source>
</evidence>
<feature type="region of interest" description="Disordered" evidence="7">
    <location>
        <begin position="1"/>
        <end position="55"/>
    </location>
</feature>
<name>A0A8J2NNF2_9HEXA</name>
<dbReference type="GO" id="GO:0000978">
    <property type="term" value="F:RNA polymerase II cis-regulatory region sequence-specific DNA binding"/>
    <property type="evidence" value="ECO:0007669"/>
    <property type="project" value="TreeGrafter"/>
</dbReference>
<reference evidence="9" key="1">
    <citation type="submission" date="2021-06" db="EMBL/GenBank/DDBJ databases">
        <authorList>
            <person name="Hodson N. C."/>
            <person name="Mongue J. A."/>
            <person name="Jaron S. K."/>
        </authorList>
    </citation>
    <scope>NUCLEOTIDE SEQUENCE</scope>
</reference>
<evidence type="ECO:0000256" key="4">
    <source>
        <dbReference type="ARBA" id="ARBA00023125"/>
    </source>
</evidence>
<dbReference type="AlphaFoldDB" id="A0A8J2NNF2"/>
<keyword evidence="4" id="KW-0238">DNA-binding</keyword>
<dbReference type="GO" id="GO:0000981">
    <property type="term" value="F:DNA-binding transcription factor activity, RNA polymerase II-specific"/>
    <property type="evidence" value="ECO:0007669"/>
    <property type="project" value="TreeGrafter"/>
</dbReference>